<dbReference type="AlphaFoldDB" id="Q2IF41"/>
<dbReference type="Gene3D" id="3.40.630.30">
    <property type="match status" value="1"/>
</dbReference>
<keyword evidence="2" id="KW-0808">Transferase</keyword>
<dbReference type="RefSeq" id="WP_011422479.1">
    <property type="nucleotide sequence ID" value="NC_007760.1"/>
</dbReference>
<dbReference type="EMBL" id="CP000251">
    <property type="protein sequence ID" value="ABC83197.1"/>
    <property type="molecule type" value="Genomic_DNA"/>
</dbReference>
<evidence type="ECO:0000259" key="1">
    <source>
        <dbReference type="PROSITE" id="PS51186"/>
    </source>
</evidence>
<organism evidence="2 3">
    <name type="scientific">Anaeromyxobacter dehalogenans (strain 2CP-C)</name>
    <dbReference type="NCBI Taxonomy" id="290397"/>
    <lineage>
        <taxon>Bacteria</taxon>
        <taxon>Pseudomonadati</taxon>
        <taxon>Myxococcota</taxon>
        <taxon>Myxococcia</taxon>
        <taxon>Myxococcales</taxon>
        <taxon>Cystobacterineae</taxon>
        <taxon>Anaeromyxobacteraceae</taxon>
        <taxon>Anaeromyxobacter</taxon>
    </lineage>
</organism>
<protein>
    <submittedName>
        <fullName evidence="2">GCN5-related N-acetyltransferase</fullName>
    </submittedName>
</protein>
<sequence length="183" mass="20103">MDRFRAAGLELQELGARDLARIQDLLERCAEWWALIHGRAPRDDEAEWLLHDVPPRFDRRRLLGLAAGGGALAGLLDAADGWPERGVTWIGLMLFEPASRSRGLGAALLAELDRELRAAGARAVQLMVQAQNPRARAFWERMGFAPMASARVRAGRLVNDVTVLRRDLAVPAVDGRPRGRGAA</sequence>
<gene>
    <name evidence="2" type="ordered locus">Adeh_3430</name>
</gene>
<dbReference type="PANTHER" id="PTHR43072:SF60">
    <property type="entry name" value="L-2,4-DIAMINOBUTYRIC ACID ACETYLTRANSFERASE"/>
    <property type="match status" value="1"/>
</dbReference>
<dbReference type="InterPro" id="IPR016181">
    <property type="entry name" value="Acyl_CoA_acyltransferase"/>
</dbReference>
<evidence type="ECO:0000313" key="3">
    <source>
        <dbReference type="Proteomes" id="UP000001935"/>
    </source>
</evidence>
<evidence type="ECO:0000313" key="2">
    <source>
        <dbReference type="EMBL" id="ABC83197.1"/>
    </source>
</evidence>
<dbReference type="SUPFAM" id="SSF55729">
    <property type="entry name" value="Acyl-CoA N-acyltransferases (Nat)"/>
    <property type="match status" value="1"/>
</dbReference>
<dbReference type="eggNOG" id="COG0456">
    <property type="taxonomic scope" value="Bacteria"/>
</dbReference>
<dbReference type="Proteomes" id="UP000001935">
    <property type="component" value="Chromosome"/>
</dbReference>
<dbReference type="OrthoDB" id="9805924at2"/>
<dbReference type="PROSITE" id="PS51186">
    <property type="entry name" value="GNAT"/>
    <property type="match status" value="1"/>
</dbReference>
<accession>Q2IF41</accession>
<dbReference type="STRING" id="290397.Adeh_3430"/>
<dbReference type="GO" id="GO:0016747">
    <property type="term" value="F:acyltransferase activity, transferring groups other than amino-acyl groups"/>
    <property type="evidence" value="ECO:0007669"/>
    <property type="project" value="InterPro"/>
</dbReference>
<proteinExistence type="predicted"/>
<dbReference type="HOGENOM" id="CLU_099453_0_0_7"/>
<feature type="domain" description="N-acetyltransferase" evidence="1">
    <location>
        <begin position="9"/>
        <end position="169"/>
    </location>
</feature>
<reference evidence="2 3" key="1">
    <citation type="submission" date="2006-01" db="EMBL/GenBank/DDBJ databases">
        <title>Complete sequence of Anaeromyxobacter dehalogenans 2CP-C.</title>
        <authorList>
            <consortium name="US DOE Joint Genome Institute"/>
            <person name="Copeland A."/>
            <person name="Lucas S."/>
            <person name="Lapidus A."/>
            <person name="Barry K."/>
            <person name="Detter J.C."/>
            <person name="Glavina T."/>
            <person name="Hammon N."/>
            <person name="Israni S."/>
            <person name="Pitluck S."/>
            <person name="Brettin T."/>
            <person name="Bruce D."/>
            <person name="Han C."/>
            <person name="Tapia R."/>
            <person name="Gilna P."/>
            <person name="Kiss H."/>
            <person name="Schmutz J."/>
            <person name="Larimer F."/>
            <person name="Land M."/>
            <person name="Kyrpides N."/>
            <person name="Anderson I."/>
            <person name="Sanford R.A."/>
            <person name="Ritalahti K.M."/>
            <person name="Thomas H.S."/>
            <person name="Kirby J.R."/>
            <person name="Zhulin I.B."/>
            <person name="Loeffler F.E."/>
            <person name="Richardson P."/>
        </authorList>
    </citation>
    <scope>NUCLEOTIDE SEQUENCE [LARGE SCALE GENOMIC DNA]</scope>
    <source>
        <strain evidence="2 3">2CP-C</strain>
    </source>
</reference>
<name>Q2IF41_ANADE</name>
<dbReference type="Pfam" id="PF00583">
    <property type="entry name" value="Acetyltransf_1"/>
    <property type="match status" value="1"/>
</dbReference>
<dbReference type="KEGG" id="ade:Adeh_3430"/>
<dbReference type="InterPro" id="IPR000182">
    <property type="entry name" value="GNAT_dom"/>
</dbReference>
<dbReference type="PANTHER" id="PTHR43072">
    <property type="entry name" value="N-ACETYLTRANSFERASE"/>
    <property type="match status" value="1"/>
</dbReference>